<protein>
    <submittedName>
        <fullName evidence="7">Amino acid adenylation domain-containing protein</fullName>
    </submittedName>
</protein>
<dbReference type="PANTHER" id="PTHR45527:SF14">
    <property type="entry name" value="PLIPASTATIN SYNTHASE SUBUNIT B"/>
    <property type="match status" value="1"/>
</dbReference>
<sequence>MSKTSEPPDPFGDLPADRRAALLQALLDRSVRRAAAASITRRPPDLPAPLSFAQRRLWFLDRLGPATPTYHMARAIRMRGRLRVETLERSLNEIVRRHDILRTTFAETASGPIQVVAPSLVLTLPVVDLGALPEAGRDGEVARRAAEEVSRPFDLERGQLLRGLLLRLAGDEHVLVLTLHHIVGDGWSMGILDRELAALYAAYANGRPSPLPDPTLQYADFAHWQRRQLETGEMRGQIDFWRRRLEGARRVLDLPLDRARPAAPTFNARKVSLLVPGRLVAPLKNLARREGATPFMGFLAPFLALLHRWSGHDDLCVGTPVAGRTRLEIESIIGPFVNTLVLRGDLSGDPTWIELLRRVRTTMAEALGHQEAPFEKLVEELGPERDPSAHPLFQAMFVMQDVRNVVPDLPDLRSELVDFEIDSTPFDLTLILSEADDGMEARLEYAADLFDRTTIERMAGHFGTLLEALARDPSQRVSAIALPGLDGPRRERHGARKVPGPAPVPDLVPLTATMRALARIWTGLLGRDSVGPNDNFFHAGGHSLLVLQLVSRVREELRLDVPVRLVFERPTLGALAEWIDGEARRGTVFDRGRIERASGDGPQPVSFAQKRLWFIDQLQPGSPAYNIPLALRLRGRLDAGALERSLEAIVGRHEALRTVFPRVDGGPAQAIRPAGPFALPRLDRTGMAADGRDADARTLAEREARAAFDLERGPLFRGRLLRFDDEDHVLMLTMHHIVSDGWSLGVLLRELGDLYEGFVTGRPVPLPDLPIQYADYAAWERGRMQGEILDAQVAYWRRRLAGAPVALDLPAERPRPKVGTFRGSWRPFRLPGRLTGEILALTRSEGTTLFVTLLAAFQALLGRYSGQDDLCVGTPVAGRNRLEVEGLIGCFVNTLVLRGDLSGNPTFREFVRRSHEAVLEAQAHQELPFDRLVELLSLPRDLARQPLFQVAMVMQNMRIPALRLPGLSVETLDIDTGTAKFDLTLQVEETEDGLAGSVEYSADLFDAATIDRMIGHFCTLLAGAAAAPDRRLSELPLLTTDERRKILGLGGSRGETGRAPDAARRRSAAAVELSGSACLHEMFEAQVRSRPGAPAVTFENDSLSYEALDARADRVARLLRARGVGPETMVGVCLDRSPDLLVAILGTLKAGGAYVPLDPAYPRERLAFILEDAQARVVLTRARLREALPARAAGQGREAIDVEWIDVEAAGAEPGPATRRDIDVGAHPDRPAYVIYTSGSTGRPKGVVVTHRNVARLFAATRPWFEFGPEDVWSLFHSSAFDFSVWEMWGALLHGGRLVIVPFQVSRSPATFLDLLRRERVTVLNQTPSAFRMLMHAEKESKAEGQDLALRLVLFGGEALEPPVLRPWFERHGDERPLLVNMYGITETTVHVTYRPLRVSDLEGAASPIGRPIPDLRLYLLDGNMEPVPHGVAGEMFVGGAGVSRGYRGRPDLTAERFVPDPHTDRPGARLYRTGDRARRRVDGEIEFLGRCDDQVKIRGFRIEPGEIEATLSLCPGVRQAAVIARQESAGERRLVAYVVPDPAGPPSLDALRLFLMERLPDYMVPAVFILLDSLPVTPGGKLDRRALPAPERARPELEATYRAPRTPDETTLASVWSDVLGLERVGIDDNFFALGGDSIRSLQVRVKAAERGLEVSLQQIFTHQTIRDLAAALPRALPGEARRRRPRPFDLVSSEDRACLPAGLERVGIDDNFFALGGDSIRSLQVRVKAAERGLEVSLQQIFTHQTIRDLAAALPRALPGEARRRRPRPFDLVSSEDRARLPAGLEDAYPLSRLQEGLVFHSEYSPDYIIYVSSVEVRAPFLRDRLEAAVRRLVERHPILRTSFDLKSFSEPLQLVHRTAEIPIGVEDLTGLPPSAQDETLAGWVEREMRRRFDWGRPPLARLHVHLLGEERFQLALGEPFFDGWSVATFLTELLLTYAALGRGEIPPPARPLESSYRDFVALEVEALRSPAVRDFWAGKVEDATATRLPRREGTPGDAGALPVCRVGVEVAPETSAALQRQAWSAGVPLKSVLLAAHLKVVSLLAGRRDVTTGLIANGRPEQADGEAILGIFLNTLPFRMRVKGGSWADLARLAFETEREMLPYRRFPMAELQRMTGGQFLSDTAFNYTNFHVYRRLDRHGGVDLWGGYGFEQTYFALTAQFNLDEVSASVAVALDYRSADLTRGQVEEIAAVYHRVLAAMAADPLARHDTFSLLTPDERRRALVEWNDTRRDAPLDRCVHELFEAQAGGTPGAVAVVDGATRLTYRELNHRANRVAHRLVRLGVGPETPVAVCHRRSHDLVAALLGVLKAGGAYVPLDPAYPKERLAFMLDDARAPVLVTERRLLAAFPPHPARVLCLDDDGEGLDREPADNPRSGVLPENLAYVIYTSGSTGRPKGAAIEHCSTVSLLHWAREEFGEDDLSGVLASSSVCFDSSVLEIFAPLSWGGTIILAENALHLPTLAARDEVRLVNTVPSAIAELVRAGGVPASVRTVSLAGEALQTPLVQAIYTQETIERVVNLYGLSEATVYTTIARLERKAGGPAPIGRPVSNTRVYVLDENREPLPAGVPGEIFVGGVGPGRGYLNRPDLTAERFVPDPFGAELGARLYRTGDLGRFRADGTVDFLGRIDQQVKIRGFRIEPGEVESALNAHPGVAEAVVQVREEADGDRRLVAYVVRKTGPSSPSMRELRRHLAGRLPEPMLPSAFVELEALPRTPNGKLDRKALPAPSPSRLSADESFAAPVTPDEKKLARLWGRVLKIERVGIHDNFFEAGGHSLLATQLVSRLREWFQVELPLRALFETPTIAGLVQAIERARSTTGGTAVSSLRRAPRDGPLPLSFAQQRLWFLDQLEPGCAFYNIPAALRLKGELDADLLRRSLNEIVGRHEALRTTFEAAAGEPVQVISEERELALPLVDLRHLPAGERESAALRLARQDARAPFDLRRGPLVRTALLRLGGDDHVLLLTTHHIVSDGWSMNVLLRELAHCYEAFRDHRRPALAGPEFQYVDFAAWQRQWLQGDVLRGQLEYWKKQLAGAPTTLDLPSDRPRPPVQTYRGAHRTLAFPKELAEALGDLGRREGVTLFMTLLAAFQALLFRYTGQETMLIGSPIAGRNLVETEALIGLFVNTLVLRGDLSGDPSFGELLARTRDAALGSYAHQDLPFEKLVEALQPERHLGRAPLFQVMFALQPPSGDVPALPGVEMRYLEIDSGTSQFDLTLSISEDDEGLGGSFEYSTELFDEARIGRMGEHLEVLLRGAAADRGRRVSTLPLLPPSERRRVLVDWSGGNATPAPVDDGAASAGLPPARGRTVLDLFDAQVARGRAAPAVVSESDRLTYDDLDRRATGLALRLRALGVGREVPVAICLERSPDFVVGLLGVMKAGGAYVPLDPSYPRERLDFVLQDTRAPVLLAERGLV</sequence>
<evidence type="ECO:0000313" key="7">
    <source>
        <dbReference type="EMBL" id="TMQ67695.1"/>
    </source>
</evidence>
<dbReference type="FunFam" id="2.30.38.10:FF:000001">
    <property type="entry name" value="Non-ribosomal peptide synthetase PvdI"/>
    <property type="match status" value="2"/>
</dbReference>
<keyword evidence="4" id="KW-0597">Phosphoprotein</keyword>
<evidence type="ECO:0000256" key="5">
    <source>
        <dbReference type="SAM" id="MobiDB-lite"/>
    </source>
</evidence>
<dbReference type="GO" id="GO:0043041">
    <property type="term" value="P:amino acid activation for nonribosomal peptide biosynthetic process"/>
    <property type="evidence" value="ECO:0007669"/>
    <property type="project" value="TreeGrafter"/>
</dbReference>
<dbReference type="Gene3D" id="1.10.1200.10">
    <property type="entry name" value="ACP-like"/>
    <property type="match status" value="4"/>
</dbReference>
<dbReference type="GO" id="GO:0003824">
    <property type="term" value="F:catalytic activity"/>
    <property type="evidence" value="ECO:0007669"/>
    <property type="project" value="InterPro"/>
</dbReference>
<dbReference type="FunFam" id="3.40.50.980:FF:000002">
    <property type="entry name" value="Enterobactin synthetase component F"/>
    <property type="match status" value="1"/>
</dbReference>
<dbReference type="InterPro" id="IPR001242">
    <property type="entry name" value="Condensation_dom"/>
</dbReference>
<dbReference type="NCBIfam" id="NF003417">
    <property type="entry name" value="PRK04813.1"/>
    <property type="match status" value="3"/>
</dbReference>
<dbReference type="Pfam" id="PF00668">
    <property type="entry name" value="Condensation"/>
    <property type="match status" value="4"/>
</dbReference>
<dbReference type="PROSITE" id="PS50075">
    <property type="entry name" value="CARRIER"/>
    <property type="match status" value="4"/>
</dbReference>
<feature type="region of interest" description="Disordered" evidence="5">
    <location>
        <begin position="2721"/>
        <end position="2744"/>
    </location>
</feature>
<reference evidence="7 8" key="1">
    <citation type="journal article" date="2019" name="Nat. Microbiol.">
        <title>Mediterranean grassland soil C-N compound turnover is dependent on rainfall and depth, and is mediated by genomically divergent microorganisms.</title>
        <authorList>
            <person name="Diamond S."/>
            <person name="Andeer P.F."/>
            <person name="Li Z."/>
            <person name="Crits-Christoph A."/>
            <person name="Burstein D."/>
            <person name="Anantharaman K."/>
            <person name="Lane K.R."/>
            <person name="Thomas B.C."/>
            <person name="Pan C."/>
            <person name="Northen T.R."/>
            <person name="Banfield J.F."/>
        </authorList>
    </citation>
    <scope>NUCLEOTIDE SEQUENCE [LARGE SCALE GENOMIC DNA]</scope>
    <source>
        <strain evidence="7">WS_8</strain>
    </source>
</reference>
<dbReference type="InterPro" id="IPR036736">
    <property type="entry name" value="ACP-like_sf"/>
</dbReference>
<dbReference type="PANTHER" id="PTHR45527">
    <property type="entry name" value="NONRIBOSOMAL PEPTIDE SYNTHETASE"/>
    <property type="match status" value="1"/>
</dbReference>
<comment type="similarity">
    <text evidence="2">Belongs to the ATP-dependent AMP-binding enzyme family.</text>
</comment>
<dbReference type="FunFam" id="3.40.50.12780:FF:000012">
    <property type="entry name" value="Non-ribosomal peptide synthetase"/>
    <property type="match status" value="2"/>
</dbReference>
<dbReference type="PROSITE" id="PS00012">
    <property type="entry name" value="PHOSPHOPANTETHEINE"/>
    <property type="match status" value="4"/>
</dbReference>
<dbReference type="InterPro" id="IPR020845">
    <property type="entry name" value="AMP-binding_CS"/>
</dbReference>
<dbReference type="GO" id="GO:0005829">
    <property type="term" value="C:cytosol"/>
    <property type="evidence" value="ECO:0007669"/>
    <property type="project" value="TreeGrafter"/>
</dbReference>
<dbReference type="EMBL" id="VBOY01000032">
    <property type="protein sequence ID" value="TMQ67695.1"/>
    <property type="molecule type" value="Genomic_DNA"/>
</dbReference>
<feature type="domain" description="Carrier" evidence="6">
    <location>
        <begin position="1604"/>
        <end position="1678"/>
    </location>
</feature>
<proteinExistence type="inferred from homology"/>
<dbReference type="PROSITE" id="PS00455">
    <property type="entry name" value="AMP_BINDING"/>
    <property type="match status" value="2"/>
</dbReference>
<dbReference type="InterPro" id="IPR010071">
    <property type="entry name" value="AA_adenyl_dom"/>
</dbReference>
<dbReference type="SUPFAM" id="SSF47336">
    <property type="entry name" value="ACP-like"/>
    <property type="match status" value="4"/>
</dbReference>
<comment type="cofactor">
    <cofactor evidence="1">
        <name>pantetheine 4'-phosphate</name>
        <dbReference type="ChEBI" id="CHEBI:47942"/>
    </cofactor>
</comment>
<dbReference type="InterPro" id="IPR020806">
    <property type="entry name" value="PKS_PP-bd"/>
</dbReference>
<dbReference type="InterPro" id="IPR042099">
    <property type="entry name" value="ANL_N_sf"/>
</dbReference>
<dbReference type="FunFam" id="1.10.1200.10:FF:000005">
    <property type="entry name" value="Nonribosomal peptide synthetase 1"/>
    <property type="match status" value="2"/>
</dbReference>
<dbReference type="Pfam" id="PF00501">
    <property type="entry name" value="AMP-binding"/>
    <property type="match status" value="3"/>
</dbReference>
<dbReference type="Gene3D" id="3.40.50.12780">
    <property type="entry name" value="N-terminal domain of ligase-like"/>
    <property type="match status" value="2"/>
</dbReference>
<dbReference type="FunFam" id="3.40.50.980:FF:000001">
    <property type="entry name" value="Non-ribosomal peptide synthetase"/>
    <property type="match status" value="1"/>
</dbReference>
<dbReference type="InterPro" id="IPR009081">
    <property type="entry name" value="PP-bd_ACP"/>
</dbReference>
<evidence type="ECO:0000256" key="3">
    <source>
        <dbReference type="ARBA" id="ARBA00022450"/>
    </source>
</evidence>
<dbReference type="Gene3D" id="3.30.300.30">
    <property type="match status" value="2"/>
</dbReference>
<evidence type="ECO:0000256" key="1">
    <source>
        <dbReference type="ARBA" id="ARBA00001957"/>
    </source>
</evidence>
<accession>A0A538TVP4</accession>
<dbReference type="GO" id="GO:0044550">
    <property type="term" value="P:secondary metabolite biosynthetic process"/>
    <property type="evidence" value="ECO:0007669"/>
    <property type="project" value="UniProtKB-ARBA"/>
</dbReference>
<dbReference type="SUPFAM" id="SSF52777">
    <property type="entry name" value="CoA-dependent acyltransferases"/>
    <property type="match status" value="8"/>
</dbReference>
<evidence type="ECO:0000259" key="6">
    <source>
        <dbReference type="PROSITE" id="PS50075"/>
    </source>
</evidence>
<dbReference type="Pfam" id="PF00550">
    <property type="entry name" value="PP-binding"/>
    <property type="match status" value="4"/>
</dbReference>
<dbReference type="SMART" id="SM00823">
    <property type="entry name" value="PKS_PP"/>
    <property type="match status" value="4"/>
</dbReference>
<dbReference type="FunFam" id="3.30.559.10:FF:000012">
    <property type="entry name" value="Non-ribosomal peptide synthetase"/>
    <property type="match status" value="3"/>
</dbReference>
<name>A0A538TVP4_UNCEI</name>
<feature type="domain" description="Carrier" evidence="6">
    <location>
        <begin position="1687"/>
        <end position="1760"/>
    </location>
</feature>
<evidence type="ECO:0000256" key="4">
    <source>
        <dbReference type="ARBA" id="ARBA00022553"/>
    </source>
</evidence>
<dbReference type="SUPFAM" id="SSF56801">
    <property type="entry name" value="Acetyl-CoA synthetase-like"/>
    <property type="match status" value="3"/>
</dbReference>
<dbReference type="Pfam" id="PF13193">
    <property type="entry name" value="AMP-binding_C"/>
    <property type="match status" value="2"/>
</dbReference>
<comment type="caution">
    <text evidence="7">The sequence shown here is derived from an EMBL/GenBank/DDBJ whole genome shotgun (WGS) entry which is preliminary data.</text>
</comment>
<keyword evidence="3" id="KW-0596">Phosphopantetheine</keyword>
<evidence type="ECO:0000256" key="2">
    <source>
        <dbReference type="ARBA" id="ARBA00006432"/>
    </source>
</evidence>
<gene>
    <name evidence="7" type="ORF">E6K78_03815</name>
</gene>
<organism evidence="7 8">
    <name type="scientific">Eiseniibacteriota bacterium</name>
    <dbReference type="NCBI Taxonomy" id="2212470"/>
    <lineage>
        <taxon>Bacteria</taxon>
        <taxon>Candidatus Eiseniibacteriota</taxon>
    </lineage>
</organism>
<feature type="domain" description="Carrier" evidence="6">
    <location>
        <begin position="508"/>
        <end position="583"/>
    </location>
</feature>
<dbReference type="NCBIfam" id="TIGR01733">
    <property type="entry name" value="AA-adenyl-dom"/>
    <property type="match status" value="2"/>
</dbReference>
<dbReference type="Gene3D" id="3.40.50.980">
    <property type="match status" value="2"/>
</dbReference>
<dbReference type="InterPro" id="IPR025110">
    <property type="entry name" value="AMP-bd_C"/>
</dbReference>
<dbReference type="Gene3D" id="3.30.559.10">
    <property type="entry name" value="Chloramphenicol acetyltransferase-like domain"/>
    <property type="match status" value="4"/>
</dbReference>
<dbReference type="Gene3D" id="3.30.559.30">
    <property type="entry name" value="Nonribosomal peptide synthetase, condensation domain"/>
    <property type="match status" value="4"/>
</dbReference>
<dbReference type="CDD" id="cd19531">
    <property type="entry name" value="LCL_NRPS-like"/>
    <property type="match status" value="3"/>
</dbReference>
<dbReference type="InterPro" id="IPR023213">
    <property type="entry name" value="CAT-like_dom_sf"/>
</dbReference>
<dbReference type="GO" id="GO:0072330">
    <property type="term" value="P:monocarboxylic acid biosynthetic process"/>
    <property type="evidence" value="ECO:0007669"/>
    <property type="project" value="UniProtKB-ARBA"/>
</dbReference>
<dbReference type="Gene3D" id="2.30.38.10">
    <property type="entry name" value="Luciferase, Domain 3"/>
    <property type="match status" value="1"/>
</dbReference>
<dbReference type="FunFam" id="3.30.300.30:FF:000010">
    <property type="entry name" value="Enterobactin synthetase component F"/>
    <property type="match status" value="2"/>
</dbReference>
<dbReference type="CDD" id="cd17643">
    <property type="entry name" value="A_NRPS_Cytc1-like"/>
    <property type="match status" value="1"/>
</dbReference>
<feature type="domain" description="Carrier" evidence="6">
    <location>
        <begin position="2745"/>
        <end position="2820"/>
    </location>
</feature>
<feature type="non-terminal residue" evidence="7">
    <location>
        <position position="3420"/>
    </location>
</feature>
<evidence type="ECO:0000313" key="8">
    <source>
        <dbReference type="Proteomes" id="UP000316609"/>
    </source>
</evidence>
<dbReference type="FunFam" id="1.10.1200.10:FF:000016">
    <property type="entry name" value="Non-ribosomal peptide synthase"/>
    <property type="match status" value="1"/>
</dbReference>
<dbReference type="InterPro" id="IPR006162">
    <property type="entry name" value="Ppantetheine_attach_site"/>
</dbReference>
<dbReference type="InterPro" id="IPR045851">
    <property type="entry name" value="AMP-bd_C_sf"/>
</dbReference>
<dbReference type="InterPro" id="IPR000873">
    <property type="entry name" value="AMP-dep_synth/lig_dom"/>
</dbReference>
<dbReference type="Proteomes" id="UP000316609">
    <property type="component" value="Unassembled WGS sequence"/>
</dbReference>
<dbReference type="GO" id="GO:0031177">
    <property type="term" value="F:phosphopantetheine binding"/>
    <property type="evidence" value="ECO:0007669"/>
    <property type="project" value="InterPro"/>
</dbReference>